<dbReference type="OrthoDB" id="199717at2759"/>
<gene>
    <name evidence="2" type="ORF">SCLCIDRAFT_1223631</name>
</gene>
<dbReference type="EMBL" id="KN822207">
    <property type="protein sequence ID" value="KIM52564.1"/>
    <property type="molecule type" value="Genomic_DNA"/>
</dbReference>
<sequence length="63" mass="7226">MQARKEARKTRKSTSANCQSLIEESTRAKLTARDTARLERQKKLAEYSGRMGRQKNKEGILSE</sequence>
<protein>
    <submittedName>
        <fullName evidence="2">Uncharacterized protein</fullName>
    </submittedName>
</protein>
<evidence type="ECO:0000256" key="1">
    <source>
        <dbReference type="SAM" id="MobiDB-lite"/>
    </source>
</evidence>
<feature type="region of interest" description="Disordered" evidence="1">
    <location>
        <begin position="43"/>
        <end position="63"/>
    </location>
</feature>
<reference evidence="3" key="2">
    <citation type="submission" date="2015-01" db="EMBL/GenBank/DDBJ databases">
        <title>Evolutionary Origins and Diversification of the Mycorrhizal Mutualists.</title>
        <authorList>
            <consortium name="DOE Joint Genome Institute"/>
            <consortium name="Mycorrhizal Genomics Consortium"/>
            <person name="Kohler A."/>
            <person name="Kuo A."/>
            <person name="Nagy L.G."/>
            <person name="Floudas D."/>
            <person name="Copeland A."/>
            <person name="Barry K.W."/>
            <person name="Cichocki N."/>
            <person name="Veneault-Fourrey C."/>
            <person name="LaButti K."/>
            <person name="Lindquist E.A."/>
            <person name="Lipzen A."/>
            <person name="Lundell T."/>
            <person name="Morin E."/>
            <person name="Murat C."/>
            <person name="Riley R."/>
            <person name="Ohm R."/>
            <person name="Sun H."/>
            <person name="Tunlid A."/>
            <person name="Henrissat B."/>
            <person name="Grigoriev I.V."/>
            <person name="Hibbett D.S."/>
            <person name="Martin F."/>
        </authorList>
    </citation>
    <scope>NUCLEOTIDE SEQUENCE [LARGE SCALE GENOMIC DNA]</scope>
    <source>
        <strain evidence="3">Foug A</strain>
    </source>
</reference>
<name>A0A0C3D853_9AGAM</name>
<accession>A0A0C3D853</accession>
<feature type="region of interest" description="Disordered" evidence="1">
    <location>
        <begin position="1"/>
        <end position="21"/>
    </location>
</feature>
<keyword evidence="3" id="KW-1185">Reference proteome</keyword>
<feature type="compositionally biased region" description="Basic residues" evidence="1">
    <location>
        <begin position="1"/>
        <end position="12"/>
    </location>
</feature>
<dbReference type="HOGENOM" id="CLU_2887107_0_0_1"/>
<proteinExistence type="predicted"/>
<evidence type="ECO:0000313" key="2">
    <source>
        <dbReference type="EMBL" id="KIM52564.1"/>
    </source>
</evidence>
<dbReference type="InParanoid" id="A0A0C3D853"/>
<dbReference type="AlphaFoldDB" id="A0A0C3D853"/>
<organism evidence="2 3">
    <name type="scientific">Scleroderma citrinum Foug A</name>
    <dbReference type="NCBI Taxonomy" id="1036808"/>
    <lineage>
        <taxon>Eukaryota</taxon>
        <taxon>Fungi</taxon>
        <taxon>Dikarya</taxon>
        <taxon>Basidiomycota</taxon>
        <taxon>Agaricomycotina</taxon>
        <taxon>Agaricomycetes</taxon>
        <taxon>Agaricomycetidae</taxon>
        <taxon>Boletales</taxon>
        <taxon>Sclerodermatineae</taxon>
        <taxon>Sclerodermataceae</taxon>
        <taxon>Scleroderma</taxon>
    </lineage>
</organism>
<evidence type="ECO:0000313" key="3">
    <source>
        <dbReference type="Proteomes" id="UP000053989"/>
    </source>
</evidence>
<reference evidence="2 3" key="1">
    <citation type="submission" date="2014-04" db="EMBL/GenBank/DDBJ databases">
        <authorList>
            <consortium name="DOE Joint Genome Institute"/>
            <person name="Kuo A."/>
            <person name="Kohler A."/>
            <person name="Nagy L.G."/>
            <person name="Floudas D."/>
            <person name="Copeland A."/>
            <person name="Barry K.W."/>
            <person name="Cichocki N."/>
            <person name="Veneault-Fourrey C."/>
            <person name="LaButti K."/>
            <person name="Lindquist E.A."/>
            <person name="Lipzen A."/>
            <person name="Lundell T."/>
            <person name="Morin E."/>
            <person name="Murat C."/>
            <person name="Sun H."/>
            <person name="Tunlid A."/>
            <person name="Henrissat B."/>
            <person name="Grigoriev I.V."/>
            <person name="Hibbett D.S."/>
            <person name="Martin F."/>
            <person name="Nordberg H.P."/>
            <person name="Cantor M.N."/>
            <person name="Hua S.X."/>
        </authorList>
    </citation>
    <scope>NUCLEOTIDE SEQUENCE [LARGE SCALE GENOMIC DNA]</scope>
    <source>
        <strain evidence="2 3">Foug A</strain>
    </source>
</reference>
<dbReference type="Proteomes" id="UP000053989">
    <property type="component" value="Unassembled WGS sequence"/>
</dbReference>